<dbReference type="EMBL" id="HBUF01034813">
    <property type="protein sequence ID" value="CAG6616072.1"/>
    <property type="molecule type" value="Transcribed_RNA"/>
</dbReference>
<name>A0A8D8PUT7_9HEMI</name>
<keyword evidence="2" id="KW-0812">Transmembrane</keyword>
<evidence type="ECO:0000256" key="2">
    <source>
        <dbReference type="SAM" id="Phobius"/>
    </source>
</evidence>
<feature type="transmembrane region" description="Helical" evidence="2">
    <location>
        <begin position="37"/>
        <end position="59"/>
    </location>
</feature>
<sequence>MDINGCTFQNLLATFSETGTLSSFTNFRWPLMAKYRFLVIVFATLCIMVFFAQYILILGSKSGLFTQMRGRSFHSVELSSSSSDEEEEESISPSSGYGLSQ</sequence>
<evidence type="ECO:0000256" key="1">
    <source>
        <dbReference type="SAM" id="MobiDB-lite"/>
    </source>
</evidence>
<keyword evidence="2" id="KW-1133">Transmembrane helix</keyword>
<protein>
    <submittedName>
        <fullName evidence="3">Uncharacterized protein</fullName>
    </submittedName>
</protein>
<reference evidence="3" key="1">
    <citation type="submission" date="2021-05" db="EMBL/GenBank/DDBJ databases">
        <authorList>
            <person name="Alioto T."/>
            <person name="Alioto T."/>
            <person name="Gomez Garrido J."/>
        </authorList>
    </citation>
    <scope>NUCLEOTIDE SEQUENCE</scope>
</reference>
<organism evidence="3">
    <name type="scientific">Cacopsylla melanoneura</name>
    <dbReference type="NCBI Taxonomy" id="428564"/>
    <lineage>
        <taxon>Eukaryota</taxon>
        <taxon>Metazoa</taxon>
        <taxon>Ecdysozoa</taxon>
        <taxon>Arthropoda</taxon>
        <taxon>Hexapoda</taxon>
        <taxon>Insecta</taxon>
        <taxon>Pterygota</taxon>
        <taxon>Neoptera</taxon>
        <taxon>Paraneoptera</taxon>
        <taxon>Hemiptera</taxon>
        <taxon>Sternorrhyncha</taxon>
        <taxon>Psylloidea</taxon>
        <taxon>Psyllidae</taxon>
        <taxon>Psyllinae</taxon>
        <taxon>Cacopsylla</taxon>
    </lineage>
</organism>
<dbReference type="EMBL" id="HBUF01034815">
    <property type="protein sequence ID" value="CAG6616073.1"/>
    <property type="molecule type" value="Transcribed_RNA"/>
</dbReference>
<feature type="region of interest" description="Disordered" evidence="1">
    <location>
        <begin position="77"/>
        <end position="101"/>
    </location>
</feature>
<evidence type="ECO:0000313" key="3">
    <source>
        <dbReference type="EMBL" id="CAG6616072.1"/>
    </source>
</evidence>
<keyword evidence="2" id="KW-0472">Membrane</keyword>
<dbReference type="AlphaFoldDB" id="A0A8D8PUT7"/>
<accession>A0A8D8PUT7</accession>
<proteinExistence type="predicted"/>